<gene>
    <name evidence="2" type="ORF">K8V65_06320</name>
</gene>
<protein>
    <submittedName>
        <fullName evidence="2">Uncharacterized protein</fullName>
    </submittedName>
</protein>
<feature type="chain" id="PRO_5038011851" evidence="1">
    <location>
        <begin position="23"/>
        <end position="157"/>
    </location>
</feature>
<evidence type="ECO:0000313" key="2">
    <source>
        <dbReference type="EMBL" id="HJF85257.1"/>
    </source>
</evidence>
<dbReference type="EMBL" id="DYVR01000174">
    <property type="protein sequence ID" value="HJF85257.1"/>
    <property type="molecule type" value="Genomic_DNA"/>
</dbReference>
<proteinExistence type="predicted"/>
<feature type="signal peptide" evidence="1">
    <location>
        <begin position="1"/>
        <end position="22"/>
    </location>
</feature>
<evidence type="ECO:0000313" key="3">
    <source>
        <dbReference type="Proteomes" id="UP000780768"/>
    </source>
</evidence>
<name>A0A921L871_9FIRM</name>
<accession>A0A921L871</accession>
<dbReference type="Proteomes" id="UP000780768">
    <property type="component" value="Unassembled WGS sequence"/>
</dbReference>
<reference evidence="2" key="1">
    <citation type="journal article" date="2021" name="PeerJ">
        <title>Extensive microbial diversity within the chicken gut microbiome revealed by metagenomics and culture.</title>
        <authorList>
            <person name="Gilroy R."/>
            <person name="Ravi A."/>
            <person name="Getino M."/>
            <person name="Pursley I."/>
            <person name="Horton D.L."/>
            <person name="Alikhan N.F."/>
            <person name="Baker D."/>
            <person name="Gharbi K."/>
            <person name="Hall N."/>
            <person name="Watson M."/>
            <person name="Adriaenssens E.M."/>
            <person name="Foster-Nyarko E."/>
            <person name="Jarju S."/>
            <person name="Secka A."/>
            <person name="Antonio M."/>
            <person name="Oren A."/>
            <person name="Chaudhuri R.R."/>
            <person name="La Ragione R."/>
            <person name="Hildebrand F."/>
            <person name="Pallen M.J."/>
        </authorList>
    </citation>
    <scope>NUCLEOTIDE SEQUENCE</scope>
    <source>
        <strain evidence="2">7318</strain>
    </source>
</reference>
<reference evidence="2" key="2">
    <citation type="submission" date="2021-09" db="EMBL/GenBank/DDBJ databases">
        <authorList>
            <person name="Gilroy R."/>
        </authorList>
    </citation>
    <scope>NUCLEOTIDE SEQUENCE</scope>
    <source>
        <strain evidence="2">7318</strain>
    </source>
</reference>
<sequence>MLKRVVYLMAILWIMAVGTVFAEESKEESQAGWQLIDIGPAEDIEYSFNTNTIKYDRNKDGTVNKNIIIYEEKKTNMVTLSSEYKFYTITECKINVDLQSILFGDEKFYTREGKYRWTNKPTYMAWITVKPETIGGDRFVAVVSYAMEHDAELGARS</sequence>
<dbReference type="RefSeq" id="WP_304152943.1">
    <property type="nucleotide sequence ID" value="NZ_CASFWR010000004.1"/>
</dbReference>
<comment type="caution">
    <text evidence="2">The sequence shown here is derived from an EMBL/GenBank/DDBJ whole genome shotgun (WGS) entry which is preliminary data.</text>
</comment>
<keyword evidence="1" id="KW-0732">Signal</keyword>
<dbReference type="AlphaFoldDB" id="A0A921L871"/>
<evidence type="ECO:0000256" key="1">
    <source>
        <dbReference type="SAM" id="SignalP"/>
    </source>
</evidence>
<organism evidence="2 3">
    <name type="scientific">Megamonas hypermegale</name>
    <dbReference type="NCBI Taxonomy" id="158847"/>
    <lineage>
        <taxon>Bacteria</taxon>
        <taxon>Bacillati</taxon>
        <taxon>Bacillota</taxon>
        <taxon>Negativicutes</taxon>
        <taxon>Selenomonadales</taxon>
        <taxon>Selenomonadaceae</taxon>
        <taxon>Megamonas</taxon>
    </lineage>
</organism>